<dbReference type="InterPro" id="IPR015360">
    <property type="entry name" value="XPC-bd"/>
</dbReference>
<dbReference type="GO" id="GO:0043130">
    <property type="term" value="F:ubiquitin binding"/>
    <property type="evidence" value="ECO:0007669"/>
    <property type="project" value="UniProtKB-UniRule"/>
</dbReference>
<evidence type="ECO:0000313" key="9">
    <source>
        <dbReference type="EMBL" id="MBW0489896.1"/>
    </source>
</evidence>
<dbReference type="FunFam" id="1.10.10.540:FF:000002">
    <property type="entry name" value="UV excision repair protein Rad23"/>
    <property type="match status" value="1"/>
</dbReference>
<keyword evidence="1" id="KW-0677">Repeat</keyword>
<feature type="domain" description="Ubiquitin-like" evidence="8">
    <location>
        <begin position="1"/>
        <end position="76"/>
    </location>
</feature>
<dbReference type="PRINTS" id="PR01839">
    <property type="entry name" value="RAD23PROTEIN"/>
</dbReference>
<feature type="region of interest" description="Disordered" evidence="6">
    <location>
        <begin position="207"/>
        <end position="226"/>
    </location>
</feature>
<dbReference type="GO" id="GO:0043161">
    <property type="term" value="P:proteasome-mediated ubiquitin-dependent protein catabolic process"/>
    <property type="evidence" value="ECO:0007669"/>
    <property type="project" value="UniProtKB-UniRule"/>
</dbReference>
<dbReference type="InterPro" id="IPR006636">
    <property type="entry name" value="STI1_HS-bd"/>
</dbReference>
<dbReference type="PANTHER" id="PTHR10621">
    <property type="entry name" value="UV EXCISION REPAIR PROTEIN RAD23"/>
    <property type="match status" value="1"/>
</dbReference>
<dbReference type="SMART" id="SM00727">
    <property type="entry name" value="STI1"/>
    <property type="match status" value="1"/>
</dbReference>
<dbReference type="Pfam" id="PF00627">
    <property type="entry name" value="UBA"/>
    <property type="match status" value="2"/>
</dbReference>
<proteinExistence type="inferred from homology"/>
<evidence type="ECO:0000256" key="1">
    <source>
        <dbReference type="ARBA" id="ARBA00022737"/>
    </source>
</evidence>
<dbReference type="GO" id="GO:0005829">
    <property type="term" value="C:cytosol"/>
    <property type="evidence" value="ECO:0007669"/>
    <property type="project" value="TreeGrafter"/>
</dbReference>
<dbReference type="Gene3D" id="3.10.20.90">
    <property type="entry name" value="Phosphatidylinositol 3-kinase Catalytic Subunit, Chain A, domain 1"/>
    <property type="match status" value="1"/>
</dbReference>
<dbReference type="PANTHER" id="PTHR10621:SF0">
    <property type="entry name" value="UV EXCISION REPAIR PROTEIN RAD23"/>
    <property type="match status" value="1"/>
</dbReference>
<dbReference type="GO" id="GO:0005654">
    <property type="term" value="C:nucleoplasm"/>
    <property type="evidence" value="ECO:0007669"/>
    <property type="project" value="TreeGrafter"/>
</dbReference>
<dbReference type="Gene3D" id="1.10.8.10">
    <property type="entry name" value="DNA helicase RuvA subunit, C-terminal domain"/>
    <property type="match status" value="2"/>
</dbReference>
<dbReference type="FunFam" id="3.10.20.90:FF:000254">
    <property type="entry name" value="UV excision repair protein Rad23"/>
    <property type="match status" value="1"/>
</dbReference>
<dbReference type="FunFam" id="1.10.8.10:FF:000003">
    <property type="entry name" value="UV excision repair protein RAD23 homolog"/>
    <property type="match status" value="1"/>
</dbReference>
<dbReference type="InterPro" id="IPR000626">
    <property type="entry name" value="Ubiquitin-like_dom"/>
</dbReference>
<dbReference type="Gene3D" id="1.10.10.540">
    <property type="entry name" value="XPC-binding domain"/>
    <property type="match status" value="1"/>
</dbReference>
<comment type="similarity">
    <text evidence="5">Belongs to the RAD23 family.</text>
</comment>
<keyword evidence="3 5" id="KW-0234">DNA repair</keyword>
<comment type="subcellular location">
    <subcellularLocation>
        <location evidence="5">Nucleus</location>
    </subcellularLocation>
    <subcellularLocation>
        <location evidence="5">Cytoplasm</location>
    </subcellularLocation>
</comment>
<dbReference type="InterPro" id="IPR015940">
    <property type="entry name" value="UBA"/>
</dbReference>
<evidence type="ECO:0000256" key="6">
    <source>
        <dbReference type="SAM" id="MobiDB-lite"/>
    </source>
</evidence>
<evidence type="ECO:0000256" key="4">
    <source>
        <dbReference type="ARBA" id="ARBA00023242"/>
    </source>
</evidence>
<reference evidence="9" key="1">
    <citation type="submission" date="2021-03" db="EMBL/GenBank/DDBJ databases">
        <title>Draft genome sequence of rust myrtle Austropuccinia psidii MF-1, a brazilian biotype.</title>
        <authorList>
            <person name="Quecine M.C."/>
            <person name="Pachon D.M.R."/>
            <person name="Bonatelli M.L."/>
            <person name="Correr F.H."/>
            <person name="Franceschini L.M."/>
            <person name="Leite T.F."/>
            <person name="Margarido G.R.A."/>
            <person name="Almeida C.A."/>
            <person name="Ferrarezi J.A."/>
            <person name="Labate C.A."/>
        </authorList>
    </citation>
    <scope>NUCLEOTIDE SEQUENCE</scope>
    <source>
        <strain evidence="9">MF-1</strain>
    </source>
</reference>
<evidence type="ECO:0000256" key="2">
    <source>
        <dbReference type="ARBA" id="ARBA00022763"/>
    </source>
</evidence>
<sequence>MKLTFKTLQKQQFTLDVDPSITIEKLKILIKESQGFEPELQKLIFSGKVLVDGKTIEEIGVQEKDFFVVMLLKPKTAPTVPAPADVLANASSSNTAADPNSASSQPVASSSPSVSQANPATQPPTLSPAPAAAPVSGENAAAPSIPGTQDPGFLTGTGLQKTIDEIVNGMGFPREEVIKAMRAAFNNPDRAVEYLMTGIPAGLDSLPPSAAPPASAPATTAANPNPAVGVAPTTGTRNLFEAAAQHVAQQRQPSDSATNPAASAGLSSAAMIRAVEALRNNPQMVQLRQLVQQNPHLLQPFMQQLGQSNPNLLAQLTSNPELLMSFLAEGAEGGDDDAEFPAGMLGGGGLGSGAGDETQYVQVNQEERDAIERLVGMGFDRPMVIQAYFACDKNEEMAANYLVEHGFDDLEDGGATGGDSA</sequence>
<dbReference type="PROSITE" id="PS50030">
    <property type="entry name" value="UBA"/>
    <property type="match status" value="2"/>
</dbReference>
<dbReference type="InterPro" id="IPR036353">
    <property type="entry name" value="XPC-bd_sf"/>
</dbReference>
<dbReference type="Pfam" id="PF00240">
    <property type="entry name" value="ubiquitin"/>
    <property type="match status" value="1"/>
</dbReference>
<evidence type="ECO:0000256" key="5">
    <source>
        <dbReference type="RuleBase" id="RU367049"/>
    </source>
</evidence>
<dbReference type="Proteomes" id="UP000765509">
    <property type="component" value="Unassembled WGS sequence"/>
</dbReference>
<feature type="domain" description="UBA" evidence="7">
    <location>
        <begin position="364"/>
        <end position="405"/>
    </location>
</feature>
<organism evidence="9 10">
    <name type="scientific">Austropuccinia psidii MF-1</name>
    <dbReference type="NCBI Taxonomy" id="1389203"/>
    <lineage>
        <taxon>Eukaryota</taxon>
        <taxon>Fungi</taxon>
        <taxon>Dikarya</taxon>
        <taxon>Basidiomycota</taxon>
        <taxon>Pucciniomycotina</taxon>
        <taxon>Pucciniomycetes</taxon>
        <taxon>Pucciniales</taxon>
        <taxon>Sphaerophragmiaceae</taxon>
        <taxon>Austropuccinia</taxon>
    </lineage>
</organism>
<comment type="function">
    <text evidence="5">Multiubiquitin chain receptor involved in modulation of proteasomal degradation. Involved in nucleotide excision repair.</text>
</comment>
<dbReference type="Pfam" id="PF09280">
    <property type="entry name" value="XPC-binding"/>
    <property type="match status" value="1"/>
</dbReference>
<dbReference type="EMBL" id="AVOT02010306">
    <property type="protein sequence ID" value="MBW0489896.1"/>
    <property type="molecule type" value="Genomic_DNA"/>
</dbReference>
<gene>
    <name evidence="9" type="ORF">O181_029611</name>
</gene>
<name>A0A9Q3H3G6_9BASI</name>
<dbReference type="InterPro" id="IPR029071">
    <property type="entry name" value="Ubiquitin-like_domsf"/>
</dbReference>
<dbReference type="SMART" id="SM00165">
    <property type="entry name" value="UBA"/>
    <property type="match status" value="2"/>
</dbReference>
<dbReference type="SMART" id="SM00213">
    <property type="entry name" value="UBQ"/>
    <property type="match status" value="1"/>
</dbReference>
<dbReference type="GO" id="GO:0003684">
    <property type="term" value="F:damaged DNA binding"/>
    <property type="evidence" value="ECO:0007669"/>
    <property type="project" value="UniProtKB-UniRule"/>
</dbReference>
<keyword evidence="10" id="KW-1185">Reference proteome</keyword>
<dbReference type="GO" id="GO:0031593">
    <property type="term" value="F:polyubiquitin modification-dependent protein binding"/>
    <property type="evidence" value="ECO:0007669"/>
    <property type="project" value="UniProtKB-UniRule"/>
</dbReference>
<dbReference type="GO" id="GO:0006289">
    <property type="term" value="P:nucleotide-excision repair"/>
    <property type="evidence" value="ECO:0007669"/>
    <property type="project" value="UniProtKB-UniRule"/>
</dbReference>
<dbReference type="CDD" id="cd01805">
    <property type="entry name" value="Ubl_Rad23"/>
    <property type="match status" value="1"/>
</dbReference>
<comment type="caution">
    <text evidence="9">The sequence shown here is derived from an EMBL/GenBank/DDBJ whole genome shotgun (WGS) entry which is preliminary data.</text>
</comment>
<dbReference type="PROSITE" id="PS50053">
    <property type="entry name" value="UBIQUITIN_2"/>
    <property type="match status" value="1"/>
</dbReference>
<dbReference type="CDD" id="cd14280">
    <property type="entry name" value="UBA1_Rad23_like"/>
    <property type="match status" value="1"/>
</dbReference>
<keyword evidence="2 5" id="KW-0227">DNA damage</keyword>
<dbReference type="FunFam" id="1.10.8.10:FF:000002">
    <property type="entry name" value="UV excision repair protein RAD23 homolog"/>
    <property type="match status" value="1"/>
</dbReference>
<keyword evidence="5" id="KW-0963">Cytoplasm</keyword>
<dbReference type="NCBIfam" id="TIGR00601">
    <property type="entry name" value="rad23"/>
    <property type="match status" value="1"/>
</dbReference>
<evidence type="ECO:0000259" key="7">
    <source>
        <dbReference type="PROSITE" id="PS50030"/>
    </source>
</evidence>
<dbReference type="AlphaFoldDB" id="A0A9Q3H3G6"/>
<dbReference type="SUPFAM" id="SSF101238">
    <property type="entry name" value="XPC-binding domain"/>
    <property type="match status" value="1"/>
</dbReference>
<dbReference type="OrthoDB" id="419317at2759"/>
<dbReference type="SUPFAM" id="SSF54236">
    <property type="entry name" value="Ubiquitin-like"/>
    <property type="match status" value="1"/>
</dbReference>
<feature type="compositionally biased region" description="Low complexity" evidence="6">
    <location>
        <begin position="99"/>
        <end position="120"/>
    </location>
</feature>
<accession>A0A9Q3H3G6</accession>
<feature type="region of interest" description="Disordered" evidence="6">
    <location>
        <begin position="90"/>
        <end position="157"/>
    </location>
</feature>
<dbReference type="SUPFAM" id="SSF46934">
    <property type="entry name" value="UBA-like"/>
    <property type="match status" value="2"/>
</dbReference>
<evidence type="ECO:0000256" key="3">
    <source>
        <dbReference type="ARBA" id="ARBA00023204"/>
    </source>
</evidence>
<feature type="domain" description="UBA" evidence="7">
    <location>
        <begin position="170"/>
        <end position="198"/>
    </location>
</feature>
<evidence type="ECO:0000259" key="8">
    <source>
        <dbReference type="PROSITE" id="PS50053"/>
    </source>
</evidence>
<evidence type="ECO:0000313" key="10">
    <source>
        <dbReference type="Proteomes" id="UP000765509"/>
    </source>
</evidence>
<dbReference type="GO" id="GO:0070628">
    <property type="term" value="F:proteasome binding"/>
    <property type="evidence" value="ECO:0007669"/>
    <property type="project" value="TreeGrafter"/>
</dbReference>
<dbReference type="InterPro" id="IPR004806">
    <property type="entry name" value="Rad23"/>
</dbReference>
<protein>
    <recommendedName>
        <fullName evidence="5">UV excision repair protein RAD23</fullName>
    </recommendedName>
</protein>
<feature type="compositionally biased region" description="Low complexity" evidence="6">
    <location>
        <begin position="216"/>
        <end position="226"/>
    </location>
</feature>
<keyword evidence="4 5" id="KW-0539">Nucleus</keyword>
<dbReference type="InterPro" id="IPR009060">
    <property type="entry name" value="UBA-like_sf"/>
</dbReference>